<dbReference type="Gene3D" id="3.90.1010.20">
    <property type="match status" value="1"/>
</dbReference>
<sequence length="198" mass="18878">MRRAALALLGTAVGTSLLVGAKLGTPVKNTAGQVITDPNGGAAGAPPADPVGAPADPAAPAPTGAAGAPDGAAAPTGPAARKTTAPAAGGTKTQQAAPKPPAAPAGLRSGTYTGSGVSHEYGTVQVTITVAGGVVTKASATFPTDRSTSRSINNGAVPTLNSRAVAAKTSSNIQSVSGATLTSDAYKSSLQSALDKAK</sequence>
<comment type="caution">
    <text evidence="4">The sequence shown here is derived from an EMBL/GenBank/DDBJ whole genome shotgun (WGS) entry which is preliminary data.</text>
</comment>
<dbReference type="RefSeq" id="WP_377541906.1">
    <property type="nucleotide sequence ID" value="NZ_JBHSBN010000002.1"/>
</dbReference>
<feature type="signal peptide" evidence="2">
    <location>
        <begin position="1"/>
        <end position="21"/>
    </location>
</feature>
<evidence type="ECO:0000256" key="2">
    <source>
        <dbReference type="SAM" id="SignalP"/>
    </source>
</evidence>
<dbReference type="Pfam" id="PF04205">
    <property type="entry name" value="FMN_bind"/>
    <property type="match status" value="1"/>
</dbReference>
<dbReference type="Proteomes" id="UP001595868">
    <property type="component" value="Unassembled WGS sequence"/>
</dbReference>
<dbReference type="SMART" id="SM00900">
    <property type="entry name" value="FMN_bind"/>
    <property type="match status" value="1"/>
</dbReference>
<feature type="chain" id="PRO_5046202294" evidence="2">
    <location>
        <begin position="22"/>
        <end position="198"/>
    </location>
</feature>
<proteinExistence type="predicted"/>
<dbReference type="InterPro" id="IPR007329">
    <property type="entry name" value="FMN-bd"/>
</dbReference>
<organism evidence="4 5">
    <name type="scientific">Micromonospora zhanjiangensis</name>
    <dbReference type="NCBI Taxonomy" id="1522057"/>
    <lineage>
        <taxon>Bacteria</taxon>
        <taxon>Bacillati</taxon>
        <taxon>Actinomycetota</taxon>
        <taxon>Actinomycetes</taxon>
        <taxon>Micromonosporales</taxon>
        <taxon>Micromonosporaceae</taxon>
        <taxon>Micromonospora</taxon>
    </lineage>
</organism>
<reference evidence="5" key="1">
    <citation type="journal article" date="2019" name="Int. J. Syst. Evol. Microbiol.">
        <title>The Global Catalogue of Microorganisms (GCM) 10K type strain sequencing project: providing services to taxonomists for standard genome sequencing and annotation.</title>
        <authorList>
            <consortium name="The Broad Institute Genomics Platform"/>
            <consortium name="The Broad Institute Genome Sequencing Center for Infectious Disease"/>
            <person name="Wu L."/>
            <person name="Ma J."/>
        </authorList>
    </citation>
    <scope>NUCLEOTIDE SEQUENCE [LARGE SCALE GENOMIC DNA]</scope>
    <source>
        <strain evidence="5">2902at01</strain>
    </source>
</reference>
<dbReference type="EMBL" id="JBHSBN010000002">
    <property type="protein sequence ID" value="MFC4104919.1"/>
    <property type="molecule type" value="Genomic_DNA"/>
</dbReference>
<evidence type="ECO:0000313" key="5">
    <source>
        <dbReference type="Proteomes" id="UP001595868"/>
    </source>
</evidence>
<feature type="region of interest" description="Disordered" evidence="1">
    <location>
        <begin position="32"/>
        <end position="111"/>
    </location>
</feature>
<keyword evidence="2" id="KW-0732">Signal</keyword>
<gene>
    <name evidence="4" type="ORF">ACFOX0_03055</name>
</gene>
<protein>
    <submittedName>
        <fullName evidence="4">FMN-binding protein</fullName>
    </submittedName>
</protein>
<evidence type="ECO:0000256" key="1">
    <source>
        <dbReference type="SAM" id="MobiDB-lite"/>
    </source>
</evidence>
<feature type="compositionally biased region" description="Low complexity" evidence="1">
    <location>
        <begin position="36"/>
        <end position="97"/>
    </location>
</feature>
<name>A0ABV8KFZ8_9ACTN</name>
<feature type="domain" description="FMN-binding" evidence="3">
    <location>
        <begin position="120"/>
        <end position="197"/>
    </location>
</feature>
<keyword evidence="5" id="KW-1185">Reference proteome</keyword>
<evidence type="ECO:0000313" key="4">
    <source>
        <dbReference type="EMBL" id="MFC4104919.1"/>
    </source>
</evidence>
<evidence type="ECO:0000259" key="3">
    <source>
        <dbReference type="SMART" id="SM00900"/>
    </source>
</evidence>
<accession>A0ABV8KFZ8</accession>